<dbReference type="RefSeq" id="WP_048250070.1">
    <property type="nucleotide sequence ID" value="NZ_LDWR01000055.1"/>
</dbReference>
<organism evidence="2 3">
    <name type="scientific">Burkholderia cepacia</name>
    <name type="common">Pseudomonas cepacia</name>
    <dbReference type="NCBI Taxonomy" id="292"/>
    <lineage>
        <taxon>Bacteria</taxon>
        <taxon>Pseudomonadati</taxon>
        <taxon>Pseudomonadota</taxon>
        <taxon>Betaproteobacteria</taxon>
        <taxon>Burkholderiales</taxon>
        <taxon>Burkholderiaceae</taxon>
        <taxon>Burkholderia</taxon>
        <taxon>Burkholderia cepacia complex</taxon>
    </lineage>
</organism>
<name>A0A0J5WB17_BURCE</name>
<protein>
    <submittedName>
        <fullName evidence="2">Cell surface protein</fullName>
    </submittedName>
</protein>
<dbReference type="Proteomes" id="UP000036338">
    <property type="component" value="Unassembled WGS sequence"/>
</dbReference>
<sequence length="534" mass="54030">VVKSDQQNGTDSTAGLSRDSTSANQTVQNTFNLQQVQNDLAFAQAFGKAATFAVAEAATQLENSSPQMKALFGEGGAGRDVLHAAVAAIGAALSGGNIGGAVAGSLTGDLLQSLAQPIIDQAVSQLPLDAQAAARKALNEIVATAGGAAGGALAGGGSGTLAGAGAAANNELYNRQLHQSEAEKLQQLQKNQSPQEQYRLAAAECALVHCADNIPDSDPSKAILQKMQNDGAQFAYEKDVLTKAGAFDGYSKLDRLNDAYDRNQVSNRLMGAVQGVTGVATGTAAALGGCYTLVACIAGGAVAGISFDYAKAGFTQAVNGNPTPTYGELALQSLGMSPGAAAMTYAALGLGATVGSVAANNAAVQAAAKGVPQSSESVQAGIKNDLVQQVADLRSTLTGSAKTSGNVGVAQINIPGIQPTMAASSQISTPTAEQQALGFVGKVPETFPSSNVWTSGNDPILLNRSADSEAKILNNIAAQLGDNTSVSGTINLLTERAPCTSCSNVIQQFESKYPNIKVNVMDNGGVIRPTKAGK</sequence>
<gene>
    <name evidence="2" type="ORF">VL15_28635</name>
</gene>
<evidence type="ECO:0000256" key="1">
    <source>
        <dbReference type="SAM" id="MobiDB-lite"/>
    </source>
</evidence>
<accession>A0A0J5WB17</accession>
<reference evidence="2 3" key="1">
    <citation type="submission" date="2015-05" db="EMBL/GenBank/DDBJ databases">
        <title>Draft genome of Burkholderia cepacia LK29.</title>
        <authorList>
            <person name="Chan X.Y."/>
        </authorList>
    </citation>
    <scope>NUCLEOTIDE SEQUENCE [LARGE SCALE GENOMIC DNA]</scope>
    <source>
        <strain evidence="2 3">LK29</strain>
    </source>
</reference>
<proteinExistence type="predicted"/>
<dbReference type="Pfam" id="PF14424">
    <property type="entry name" value="Toxin-deaminase"/>
    <property type="match status" value="1"/>
</dbReference>
<feature type="region of interest" description="Disordered" evidence="1">
    <location>
        <begin position="1"/>
        <end position="23"/>
    </location>
</feature>
<comment type="caution">
    <text evidence="2">The sequence shown here is derived from an EMBL/GenBank/DDBJ whole genome shotgun (WGS) entry which is preliminary data.</text>
</comment>
<dbReference type="InterPro" id="IPR032721">
    <property type="entry name" value="Toxin-deaminase"/>
</dbReference>
<evidence type="ECO:0000313" key="3">
    <source>
        <dbReference type="Proteomes" id="UP000036338"/>
    </source>
</evidence>
<feature type="non-terminal residue" evidence="2">
    <location>
        <position position="1"/>
    </location>
</feature>
<dbReference type="AlphaFoldDB" id="A0A0J5WB17"/>
<dbReference type="EMBL" id="LDWR01000055">
    <property type="protein sequence ID" value="KML48633.1"/>
    <property type="molecule type" value="Genomic_DNA"/>
</dbReference>
<dbReference type="PATRIC" id="fig|292.27.peg.6330"/>
<evidence type="ECO:0000313" key="2">
    <source>
        <dbReference type="EMBL" id="KML48633.1"/>
    </source>
</evidence>